<proteinExistence type="predicted"/>
<evidence type="ECO:0000259" key="11">
    <source>
        <dbReference type="PROSITE" id="PS51755"/>
    </source>
</evidence>
<feature type="domain" description="OmpR/PhoB-type" evidence="11">
    <location>
        <begin position="131"/>
        <end position="229"/>
    </location>
</feature>
<dbReference type="InterPro" id="IPR016032">
    <property type="entry name" value="Sig_transdc_resp-reg_C-effctor"/>
</dbReference>
<evidence type="ECO:0000256" key="4">
    <source>
        <dbReference type="ARBA" id="ARBA00023015"/>
    </source>
</evidence>
<keyword evidence="6" id="KW-0804">Transcription</keyword>
<dbReference type="FunFam" id="3.40.50.2300:FF:000001">
    <property type="entry name" value="DNA-binding response regulator PhoB"/>
    <property type="match status" value="1"/>
</dbReference>
<dbReference type="SMART" id="SM00448">
    <property type="entry name" value="REC"/>
    <property type="match status" value="1"/>
</dbReference>
<dbReference type="Pfam" id="PF00072">
    <property type="entry name" value="Response_reg"/>
    <property type="match status" value="1"/>
</dbReference>
<dbReference type="Pfam" id="PF00486">
    <property type="entry name" value="Trans_reg_C"/>
    <property type="match status" value="1"/>
</dbReference>
<dbReference type="CDD" id="cd17574">
    <property type="entry name" value="REC_OmpR"/>
    <property type="match status" value="1"/>
</dbReference>
<feature type="DNA-binding region" description="OmpR/PhoB-type" evidence="9">
    <location>
        <begin position="131"/>
        <end position="229"/>
    </location>
</feature>
<comment type="function">
    <text evidence="7">May play the central regulatory role in sporulation. It may be an element of the effector pathway responsible for the activation of sporulation genes in response to nutritional stress. Spo0A may act in concert with spo0H (a sigma factor) to control the expression of some genes that are critical to the sporulation process.</text>
</comment>
<accession>A0A9D2GAM6</accession>
<name>A0A9D2GAM6_9FIRM</name>
<evidence type="ECO:0000256" key="9">
    <source>
        <dbReference type="PROSITE-ProRule" id="PRU01091"/>
    </source>
</evidence>
<evidence type="ECO:0000256" key="1">
    <source>
        <dbReference type="ARBA" id="ARBA00018672"/>
    </source>
</evidence>
<dbReference type="Gene3D" id="3.40.50.2300">
    <property type="match status" value="1"/>
</dbReference>
<evidence type="ECO:0000256" key="3">
    <source>
        <dbReference type="ARBA" id="ARBA00023012"/>
    </source>
</evidence>
<evidence type="ECO:0000256" key="8">
    <source>
        <dbReference type="PROSITE-ProRule" id="PRU00169"/>
    </source>
</evidence>
<feature type="domain" description="Response regulatory" evidence="10">
    <location>
        <begin position="4"/>
        <end position="117"/>
    </location>
</feature>
<comment type="caution">
    <text evidence="12">The sequence shown here is derived from an EMBL/GenBank/DDBJ whole genome shotgun (WGS) entry which is preliminary data.</text>
</comment>
<dbReference type="InterPro" id="IPR036388">
    <property type="entry name" value="WH-like_DNA-bd_sf"/>
</dbReference>
<dbReference type="GO" id="GO:0000156">
    <property type="term" value="F:phosphorelay response regulator activity"/>
    <property type="evidence" value="ECO:0007669"/>
    <property type="project" value="TreeGrafter"/>
</dbReference>
<dbReference type="SMART" id="SM00862">
    <property type="entry name" value="Trans_reg_C"/>
    <property type="match status" value="1"/>
</dbReference>
<dbReference type="InterPro" id="IPR001789">
    <property type="entry name" value="Sig_transdc_resp-reg_receiver"/>
</dbReference>
<dbReference type="PROSITE" id="PS50110">
    <property type="entry name" value="RESPONSE_REGULATORY"/>
    <property type="match status" value="1"/>
</dbReference>
<evidence type="ECO:0000256" key="5">
    <source>
        <dbReference type="ARBA" id="ARBA00023125"/>
    </source>
</evidence>
<keyword evidence="2 8" id="KW-0597">Phosphoprotein</keyword>
<dbReference type="EMBL" id="DXAY01000234">
    <property type="protein sequence ID" value="HIZ75540.1"/>
    <property type="molecule type" value="Genomic_DNA"/>
</dbReference>
<evidence type="ECO:0000256" key="6">
    <source>
        <dbReference type="ARBA" id="ARBA00023163"/>
    </source>
</evidence>
<dbReference type="AlphaFoldDB" id="A0A9D2GAM6"/>
<dbReference type="InterPro" id="IPR011006">
    <property type="entry name" value="CheY-like_superfamily"/>
</dbReference>
<sequence length="229" mass="25545">MKEHILIADDEKEILSLLRLYLENSGYRVSEASDGETACSLIRNGGIDLAILDIMMPKMDGYAVIRRIREQDDLPIIVLSAKSETTDKIMGLGLGADDYIAKPFDGLEVVARVEACLRRLSRTKSESAPSEASLTVRDLTLDTNACVLIKDGTTIDLTSIEYRILKLFMGSPGRVFTKKQIYEAAWGEDYIVDDNNIMVYISKIREKLGERSGASYIRTIRGLGYKLLP</sequence>
<dbReference type="Proteomes" id="UP000824116">
    <property type="component" value="Unassembled WGS sequence"/>
</dbReference>
<evidence type="ECO:0000256" key="2">
    <source>
        <dbReference type="ARBA" id="ARBA00022553"/>
    </source>
</evidence>
<dbReference type="InterPro" id="IPR039420">
    <property type="entry name" value="WalR-like"/>
</dbReference>
<organism evidence="12 13">
    <name type="scientific">Candidatus Mediterraneibacter stercoravium</name>
    <dbReference type="NCBI Taxonomy" id="2838685"/>
    <lineage>
        <taxon>Bacteria</taxon>
        <taxon>Bacillati</taxon>
        <taxon>Bacillota</taxon>
        <taxon>Clostridia</taxon>
        <taxon>Lachnospirales</taxon>
        <taxon>Lachnospiraceae</taxon>
        <taxon>Mediterraneibacter</taxon>
    </lineage>
</organism>
<dbReference type="GO" id="GO:0032993">
    <property type="term" value="C:protein-DNA complex"/>
    <property type="evidence" value="ECO:0007669"/>
    <property type="project" value="TreeGrafter"/>
</dbReference>
<evidence type="ECO:0000313" key="12">
    <source>
        <dbReference type="EMBL" id="HIZ75540.1"/>
    </source>
</evidence>
<dbReference type="GO" id="GO:0006355">
    <property type="term" value="P:regulation of DNA-templated transcription"/>
    <property type="evidence" value="ECO:0007669"/>
    <property type="project" value="InterPro"/>
</dbReference>
<dbReference type="CDD" id="cd00383">
    <property type="entry name" value="trans_reg_C"/>
    <property type="match status" value="1"/>
</dbReference>
<dbReference type="Gene3D" id="1.10.10.10">
    <property type="entry name" value="Winged helix-like DNA-binding domain superfamily/Winged helix DNA-binding domain"/>
    <property type="match status" value="1"/>
</dbReference>
<protein>
    <recommendedName>
        <fullName evidence="1">Stage 0 sporulation protein A homolog</fullName>
    </recommendedName>
</protein>
<reference evidence="12" key="2">
    <citation type="submission" date="2021-04" db="EMBL/GenBank/DDBJ databases">
        <authorList>
            <person name="Gilroy R."/>
        </authorList>
    </citation>
    <scope>NUCLEOTIDE SEQUENCE</scope>
    <source>
        <strain evidence="12">CHK196-3914</strain>
    </source>
</reference>
<feature type="modified residue" description="4-aspartylphosphate" evidence="8">
    <location>
        <position position="53"/>
    </location>
</feature>
<evidence type="ECO:0000256" key="7">
    <source>
        <dbReference type="ARBA" id="ARBA00024867"/>
    </source>
</evidence>
<gene>
    <name evidence="12" type="ORF">H9723_09945</name>
</gene>
<dbReference type="PANTHER" id="PTHR48111">
    <property type="entry name" value="REGULATOR OF RPOS"/>
    <property type="match status" value="1"/>
</dbReference>
<keyword evidence="5 9" id="KW-0238">DNA-binding</keyword>
<dbReference type="PROSITE" id="PS51755">
    <property type="entry name" value="OMPR_PHOB"/>
    <property type="match status" value="1"/>
</dbReference>
<dbReference type="GO" id="GO:0000976">
    <property type="term" value="F:transcription cis-regulatory region binding"/>
    <property type="evidence" value="ECO:0007669"/>
    <property type="project" value="TreeGrafter"/>
</dbReference>
<dbReference type="PANTHER" id="PTHR48111:SF2">
    <property type="entry name" value="RESPONSE REGULATOR SAER"/>
    <property type="match status" value="1"/>
</dbReference>
<keyword evidence="4" id="KW-0805">Transcription regulation</keyword>
<dbReference type="Gene3D" id="6.10.250.690">
    <property type="match status" value="1"/>
</dbReference>
<dbReference type="GO" id="GO:0005829">
    <property type="term" value="C:cytosol"/>
    <property type="evidence" value="ECO:0007669"/>
    <property type="project" value="TreeGrafter"/>
</dbReference>
<evidence type="ECO:0000313" key="13">
    <source>
        <dbReference type="Proteomes" id="UP000824116"/>
    </source>
</evidence>
<dbReference type="InterPro" id="IPR001867">
    <property type="entry name" value="OmpR/PhoB-type_DNA-bd"/>
</dbReference>
<dbReference type="SUPFAM" id="SSF46894">
    <property type="entry name" value="C-terminal effector domain of the bipartite response regulators"/>
    <property type="match status" value="1"/>
</dbReference>
<dbReference type="FunFam" id="1.10.10.10:FF:000018">
    <property type="entry name" value="DNA-binding response regulator ResD"/>
    <property type="match status" value="1"/>
</dbReference>
<keyword evidence="3" id="KW-0902">Two-component regulatory system</keyword>
<evidence type="ECO:0000259" key="10">
    <source>
        <dbReference type="PROSITE" id="PS50110"/>
    </source>
</evidence>
<dbReference type="SUPFAM" id="SSF52172">
    <property type="entry name" value="CheY-like"/>
    <property type="match status" value="1"/>
</dbReference>
<reference evidence="12" key="1">
    <citation type="journal article" date="2021" name="PeerJ">
        <title>Extensive microbial diversity within the chicken gut microbiome revealed by metagenomics and culture.</title>
        <authorList>
            <person name="Gilroy R."/>
            <person name="Ravi A."/>
            <person name="Getino M."/>
            <person name="Pursley I."/>
            <person name="Horton D.L."/>
            <person name="Alikhan N.F."/>
            <person name="Baker D."/>
            <person name="Gharbi K."/>
            <person name="Hall N."/>
            <person name="Watson M."/>
            <person name="Adriaenssens E.M."/>
            <person name="Foster-Nyarko E."/>
            <person name="Jarju S."/>
            <person name="Secka A."/>
            <person name="Antonio M."/>
            <person name="Oren A."/>
            <person name="Chaudhuri R.R."/>
            <person name="La Ragione R."/>
            <person name="Hildebrand F."/>
            <person name="Pallen M.J."/>
        </authorList>
    </citation>
    <scope>NUCLEOTIDE SEQUENCE</scope>
    <source>
        <strain evidence="12">CHK196-3914</strain>
    </source>
</reference>